<gene>
    <name evidence="2" type="ORF">F2P81_011286</name>
</gene>
<protein>
    <submittedName>
        <fullName evidence="2">Uncharacterized protein</fullName>
    </submittedName>
</protein>
<accession>A0A6A4SY49</accession>
<proteinExistence type="predicted"/>
<reference evidence="2 3" key="1">
    <citation type="submission" date="2019-06" db="EMBL/GenBank/DDBJ databases">
        <title>Draft genomes of female and male turbot (Scophthalmus maximus).</title>
        <authorList>
            <person name="Xu H."/>
            <person name="Xu X.-W."/>
            <person name="Shao C."/>
            <person name="Chen S."/>
        </authorList>
    </citation>
    <scope>NUCLEOTIDE SEQUENCE [LARGE SCALE GENOMIC DNA]</scope>
    <source>
        <strain evidence="2">Ysfricsl-2016a</strain>
        <tissue evidence="2">Blood</tissue>
    </source>
</reference>
<dbReference type="AlphaFoldDB" id="A0A6A4SY49"/>
<dbReference type="Proteomes" id="UP000438429">
    <property type="component" value="Unassembled WGS sequence"/>
</dbReference>
<feature type="region of interest" description="Disordered" evidence="1">
    <location>
        <begin position="51"/>
        <end position="79"/>
    </location>
</feature>
<evidence type="ECO:0000313" key="3">
    <source>
        <dbReference type="Proteomes" id="UP000438429"/>
    </source>
</evidence>
<evidence type="ECO:0000256" key="1">
    <source>
        <dbReference type="SAM" id="MobiDB-lite"/>
    </source>
</evidence>
<organism evidence="2 3">
    <name type="scientific">Scophthalmus maximus</name>
    <name type="common">Turbot</name>
    <name type="synonym">Psetta maxima</name>
    <dbReference type="NCBI Taxonomy" id="52904"/>
    <lineage>
        <taxon>Eukaryota</taxon>
        <taxon>Metazoa</taxon>
        <taxon>Chordata</taxon>
        <taxon>Craniata</taxon>
        <taxon>Vertebrata</taxon>
        <taxon>Euteleostomi</taxon>
        <taxon>Actinopterygii</taxon>
        <taxon>Neopterygii</taxon>
        <taxon>Teleostei</taxon>
        <taxon>Neoteleostei</taxon>
        <taxon>Acanthomorphata</taxon>
        <taxon>Carangaria</taxon>
        <taxon>Pleuronectiformes</taxon>
        <taxon>Pleuronectoidei</taxon>
        <taxon>Scophthalmidae</taxon>
        <taxon>Scophthalmus</taxon>
    </lineage>
</organism>
<sequence>MPLVADGNTVQRDGCGTRTCARSFAPSRSDELPLMEAIFFPFFSLNKTRRVRQSTSGLLTSPRPRPEDDDDTDVGFTFT</sequence>
<dbReference type="EMBL" id="VEVO01000010">
    <property type="protein sequence ID" value="KAF0035974.1"/>
    <property type="molecule type" value="Genomic_DNA"/>
</dbReference>
<name>A0A6A4SY49_SCOMX</name>
<evidence type="ECO:0000313" key="2">
    <source>
        <dbReference type="EMBL" id="KAF0035974.1"/>
    </source>
</evidence>
<comment type="caution">
    <text evidence="2">The sequence shown here is derived from an EMBL/GenBank/DDBJ whole genome shotgun (WGS) entry which is preliminary data.</text>
</comment>